<dbReference type="InterPro" id="IPR052743">
    <property type="entry name" value="Glutaminase_GtaA"/>
</dbReference>
<dbReference type="EMBL" id="JAAQHG020000016">
    <property type="protein sequence ID" value="KAL1586138.1"/>
    <property type="molecule type" value="Genomic_DNA"/>
</dbReference>
<feature type="domain" description="Glutaminase A N-terminal" evidence="2">
    <location>
        <begin position="142"/>
        <end position="363"/>
    </location>
</feature>
<dbReference type="RefSeq" id="XP_069229243.1">
    <property type="nucleotide sequence ID" value="XM_069373421.1"/>
</dbReference>
<dbReference type="GO" id="GO:0005975">
    <property type="term" value="P:carbohydrate metabolic process"/>
    <property type="evidence" value="ECO:0007669"/>
    <property type="project" value="InterPro"/>
</dbReference>
<keyword evidence="4" id="KW-1185">Reference proteome</keyword>
<proteinExistence type="predicted"/>
<dbReference type="PANTHER" id="PTHR31987">
    <property type="entry name" value="GLUTAMINASE A-RELATED"/>
    <property type="match status" value="1"/>
</dbReference>
<dbReference type="Pfam" id="PF16335">
    <property type="entry name" value="GtaA_6_Hairpin"/>
    <property type="match status" value="1"/>
</dbReference>
<evidence type="ECO:0008006" key="5">
    <source>
        <dbReference type="Google" id="ProtNLM"/>
    </source>
</evidence>
<dbReference type="AlphaFoldDB" id="A0AB34KMV8"/>
<name>A0AB34KMV8_9PEZI</name>
<evidence type="ECO:0000313" key="3">
    <source>
        <dbReference type="EMBL" id="KAL1586138.1"/>
    </source>
</evidence>
<reference evidence="3 4" key="1">
    <citation type="journal article" date="2020" name="Microbiol. Resour. Announc.">
        <title>Draft Genome Sequence of a Cladosporium Species Isolated from the Mesophotic Ascidian Didemnum maculosum.</title>
        <authorList>
            <person name="Gioti A."/>
            <person name="Siaperas R."/>
            <person name="Nikolaivits E."/>
            <person name="Le Goff G."/>
            <person name="Ouazzani J."/>
            <person name="Kotoulas G."/>
            <person name="Topakas E."/>
        </authorList>
    </citation>
    <scope>NUCLEOTIDE SEQUENCE [LARGE SCALE GENOMIC DNA]</scope>
    <source>
        <strain evidence="3 4">TM138-S3</strain>
    </source>
</reference>
<dbReference type="InterPro" id="IPR032514">
    <property type="entry name" value="GtaA_central"/>
</dbReference>
<comment type="caution">
    <text evidence="3">The sequence shown here is derived from an EMBL/GenBank/DDBJ whole genome shotgun (WGS) entry which is preliminary data.</text>
</comment>
<feature type="domain" description="Glutaminase A central" evidence="1">
    <location>
        <begin position="373"/>
        <end position="732"/>
    </location>
</feature>
<dbReference type="InterPro" id="IPR008928">
    <property type="entry name" value="6-hairpin_glycosidase_sf"/>
</dbReference>
<protein>
    <recommendedName>
        <fullName evidence="5">Glutaminase</fullName>
    </recommendedName>
</protein>
<dbReference type="GeneID" id="96006259"/>
<dbReference type="SUPFAM" id="SSF48208">
    <property type="entry name" value="Six-hairpin glycosidases"/>
    <property type="match status" value="1"/>
</dbReference>
<dbReference type="Proteomes" id="UP000803884">
    <property type="component" value="Unassembled WGS sequence"/>
</dbReference>
<dbReference type="Pfam" id="PF17168">
    <property type="entry name" value="DUF5127"/>
    <property type="match status" value="1"/>
</dbReference>
<gene>
    <name evidence="3" type="ORF">WHR41_04815</name>
</gene>
<evidence type="ECO:0000259" key="2">
    <source>
        <dbReference type="Pfam" id="PF17168"/>
    </source>
</evidence>
<accession>A0AB34KMV8</accession>
<dbReference type="PANTHER" id="PTHR31987:SF14">
    <property type="entry name" value="PUTATIVE (AFU_ORTHOLOGUE AFUA_6G09910)-RELATED"/>
    <property type="match status" value="1"/>
</dbReference>
<organism evidence="3 4">
    <name type="scientific">Cladosporium halotolerans</name>
    <dbReference type="NCBI Taxonomy" id="1052096"/>
    <lineage>
        <taxon>Eukaryota</taxon>
        <taxon>Fungi</taxon>
        <taxon>Dikarya</taxon>
        <taxon>Ascomycota</taxon>
        <taxon>Pezizomycotina</taxon>
        <taxon>Dothideomycetes</taxon>
        <taxon>Dothideomycetidae</taxon>
        <taxon>Cladosporiales</taxon>
        <taxon>Cladosporiaceae</taxon>
        <taxon>Cladosporium</taxon>
    </lineage>
</organism>
<evidence type="ECO:0000259" key="1">
    <source>
        <dbReference type="Pfam" id="PF16335"/>
    </source>
</evidence>
<sequence length="743" mass="80146">MLLPQVPLLNEAANITASAVVLEPCAAQPSLFSSFLMSFFSVLSYLSTLLLALFCSAPGTESTSINLPSYPLAVKHPYLSAWVPGAQLGRKTSPRPQFWNGQNLTWPILARVDGATYALFGVPEPVPGIQNAAFDSVSYTSSHTTLVLHAGQTNFTLDFFSPVLPAAEDYARQSLPYSYLTVSASSADGGEADVQVLSGIDQTWTNQNGAAKLNYSETGTARFFTFHNPDEILFTETNEAMATYGTVVWGALSGEGTSHGSGSVMGVLGEFAKSGSLAAPGDETEHDFAALTKDLGRVGGGGAKSVTFAVGFDRADAINYLGQTQTGYYRSKWPTIPEAVEYFLQSYDDANAASKTVDKEVRQRAEAVSTAFGSKYADIIEASVRQTFGALELTVPKDNLSAEPWVFLKEISSNGNLNTVDVMFQSWPIFVSLNPEYLKLFLEPMMSYLVKPAGQTWPKPWTIHDMGASYPNATGHSNGEAEQMPLFETSSLFILLLAYQNYSNDTAYAQTYRPLLEGYASYLVQNSLYPSSQLTSVDAIPATANQTALAIQSAIGLNAAAALLSNSTLSKTASSIAKTLYAGGLGLDGPDPARSKHFTYNYGKNATWNVLFPAFSDVLLDLKTFPDGAWRLQSDWYESQMSELGLAYAGPANNLEYIGRPLIWGLVDWNIVAAAASSSAVQESVINSTHAFLTNGLHDVPFGTKYNVQGPEVGKWVGNRARSTVGSNFALLAVKEGFWGRFY</sequence>
<dbReference type="InterPro" id="IPR033433">
    <property type="entry name" value="GtaA_N"/>
</dbReference>
<evidence type="ECO:0000313" key="4">
    <source>
        <dbReference type="Proteomes" id="UP000803884"/>
    </source>
</evidence>